<dbReference type="NCBIfam" id="NF038125">
    <property type="entry name" value="PEP_CTERM_THxN"/>
    <property type="match status" value="1"/>
</dbReference>
<evidence type="ECO:0000313" key="4">
    <source>
        <dbReference type="Proteomes" id="UP000216984"/>
    </source>
</evidence>
<reference evidence="3 4" key="1">
    <citation type="submission" date="2017-06" db="EMBL/GenBank/DDBJ databases">
        <title>Draft genome sequence of the halophilic bacterium Marinobacter vinifirmus FB1.</title>
        <authorList>
            <person name="Stepanov V.G."/>
            <person name="Roberts D.J."/>
            <person name="Fox G.E."/>
        </authorList>
    </citation>
    <scope>NUCLEOTIDE SEQUENCE [LARGE SCALE GENOMIC DNA]</scope>
    <source>
        <strain evidence="3 4">FB1</strain>
    </source>
</reference>
<dbReference type="Pfam" id="PF07589">
    <property type="entry name" value="PEP-CTERM"/>
    <property type="match status" value="1"/>
</dbReference>
<dbReference type="InterPro" id="IPR013424">
    <property type="entry name" value="Ice-binding_C"/>
</dbReference>
<keyword evidence="1" id="KW-0732">Signal</keyword>
<evidence type="ECO:0000256" key="1">
    <source>
        <dbReference type="SAM" id="SignalP"/>
    </source>
</evidence>
<dbReference type="InterPro" id="IPR047995">
    <property type="entry name" value="Choice_anch_K"/>
</dbReference>
<sequence>MNRKILMAGMAAAALTTGAASAATIDINNVVGTWTATNPGSPPIDIVGSGEEIRWGSGSSGPSGYRFDSVTPPPVLGIAEEVAFDLGTFTHFNNPISANSASLLSATLKVVTDLEIDSNPYSITSYFDFLHDETPNGATPCADGGGQGSGVNSNGCADQVTFSLNVGASDSISIGGVDYYIDILGFFYNGELADDFWTVEDATNVATLRGVFTSDVADVPEPGTLALLGLGLTGLGLRRKFRQAA</sequence>
<accession>A0A7Z1DWE1</accession>
<comment type="caution">
    <text evidence="3">The sequence shown here is derived from an EMBL/GenBank/DDBJ whole genome shotgun (WGS) entry which is preliminary data.</text>
</comment>
<dbReference type="RefSeq" id="WP_094624120.1">
    <property type="nucleotide sequence ID" value="NZ_NEFY01000002.1"/>
</dbReference>
<dbReference type="NCBIfam" id="NF038131">
    <property type="entry name" value="choice_anch_K"/>
    <property type="match status" value="1"/>
</dbReference>
<organism evidence="3 4">
    <name type="scientific">Marinobacter vinifirmus</name>
    <dbReference type="NCBI Taxonomy" id="355591"/>
    <lineage>
        <taxon>Bacteria</taxon>
        <taxon>Pseudomonadati</taxon>
        <taxon>Pseudomonadota</taxon>
        <taxon>Gammaproteobacteria</taxon>
        <taxon>Pseudomonadales</taxon>
        <taxon>Marinobacteraceae</taxon>
        <taxon>Marinobacter</taxon>
    </lineage>
</organism>
<feature type="chain" id="PRO_5031332348" description="Ice-binding protein C-terminal domain-containing protein" evidence="1">
    <location>
        <begin position="23"/>
        <end position="245"/>
    </location>
</feature>
<feature type="signal peptide" evidence="1">
    <location>
        <begin position="1"/>
        <end position="22"/>
    </location>
</feature>
<keyword evidence="4" id="KW-1185">Reference proteome</keyword>
<evidence type="ECO:0000259" key="2">
    <source>
        <dbReference type="Pfam" id="PF07589"/>
    </source>
</evidence>
<gene>
    <name evidence="3" type="ORF">B9Q17_03835</name>
</gene>
<protein>
    <recommendedName>
        <fullName evidence="2">Ice-binding protein C-terminal domain-containing protein</fullName>
    </recommendedName>
</protein>
<name>A0A7Z1DWE1_9GAMM</name>
<dbReference type="Proteomes" id="UP000216984">
    <property type="component" value="Unassembled WGS sequence"/>
</dbReference>
<proteinExistence type="predicted"/>
<dbReference type="EMBL" id="NEFY01000002">
    <property type="protein sequence ID" value="OZC37261.1"/>
    <property type="molecule type" value="Genomic_DNA"/>
</dbReference>
<dbReference type="NCBIfam" id="TIGR02595">
    <property type="entry name" value="PEP_CTERM"/>
    <property type="match status" value="1"/>
</dbReference>
<feature type="domain" description="Ice-binding protein C-terminal" evidence="2">
    <location>
        <begin position="218"/>
        <end position="240"/>
    </location>
</feature>
<dbReference type="AlphaFoldDB" id="A0A7Z1DWE1"/>
<evidence type="ECO:0000313" key="3">
    <source>
        <dbReference type="EMBL" id="OZC37261.1"/>
    </source>
</evidence>